<dbReference type="Gene3D" id="3.90.550.10">
    <property type="entry name" value="Spore Coat Polysaccharide Biosynthesis Protein SpsA, Chain A"/>
    <property type="match status" value="1"/>
</dbReference>
<dbReference type="InterPro" id="IPR001173">
    <property type="entry name" value="Glyco_trans_2-like"/>
</dbReference>
<name>A0A9X2YVF6_9MYCO</name>
<reference evidence="2" key="2">
    <citation type="journal article" date="2022" name="BMC Genomics">
        <title>Comparative genome analysis of mycobacteria focusing on tRNA and non-coding RNA.</title>
        <authorList>
            <person name="Behra P.R.K."/>
            <person name="Pettersson B.M.F."/>
            <person name="Ramesh M."/>
            <person name="Das S."/>
            <person name="Dasgupta S."/>
            <person name="Kirsebom L.A."/>
        </authorList>
    </citation>
    <scope>NUCLEOTIDE SEQUENCE</scope>
    <source>
        <strain evidence="2">DSM 44615</strain>
    </source>
</reference>
<organism evidence="2 3">
    <name type="scientific">[Mycobacterium] manitobense</name>
    <dbReference type="NCBI Taxonomy" id="190147"/>
    <lineage>
        <taxon>Bacteria</taxon>
        <taxon>Bacillati</taxon>
        <taxon>Actinomycetota</taxon>
        <taxon>Actinomycetes</taxon>
        <taxon>Mycobacteriales</taxon>
        <taxon>Mycobacteriaceae</taxon>
        <taxon>Mycolicibacterium</taxon>
    </lineage>
</organism>
<evidence type="ECO:0000259" key="1">
    <source>
        <dbReference type="Pfam" id="PF00535"/>
    </source>
</evidence>
<keyword evidence="3" id="KW-1185">Reference proteome</keyword>
<dbReference type="Proteomes" id="UP001140293">
    <property type="component" value="Unassembled WGS sequence"/>
</dbReference>
<dbReference type="CDD" id="cd00761">
    <property type="entry name" value="Glyco_tranf_GTA_type"/>
    <property type="match status" value="1"/>
</dbReference>
<dbReference type="InterPro" id="IPR029044">
    <property type="entry name" value="Nucleotide-diphossugar_trans"/>
</dbReference>
<dbReference type="Pfam" id="PF00535">
    <property type="entry name" value="Glycos_transf_2"/>
    <property type="match status" value="1"/>
</dbReference>
<sequence>MVTTPRPFISFLTTAYRTEELIGETIESVLAQTRGDWELVVVDNGNSDEMARIVGAYTSDPRITLLRKVNEGIRSGVSAAAAAATGRYLSVLNSDDILHPEFCARVGLLIDADPGIDAVGCDAELFHDPDDGTPPSGWYDTIGWRSVPPPSQPVSLAEMLDDGVPQYVGVFRRERWDAHGSNDPAVVDVEPDLDLWLRLAAAGDDVRMLPDRLVRIRVHPNSESNNPAGIEAFEQRYVQTFLAVARYHPRSESEIAGSRVVRRLRYRQGMRRSRVALLHDDVPAARSAAREALRQCPTPVSAFRAAVVVAALSVSPEALRAIRPAKNRVQNVVARRRRRPADSAPR</sequence>
<feature type="domain" description="Glycosyltransferase 2-like" evidence="1">
    <location>
        <begin position="10"/>
        <end position="115"/>
    </location>
</feature>
<reference evidence="2" key="1">
    <citation type="submission" date="2020-07" db="EMBL/GenBank/DDBJ databases">
        <authorList>
            <person name="Pettersson B.M.F."/>
            <person name="Behra P.R.K."/>
            <person name="Ramesh M."/>
            <person name="Das S."/>
            <person name="Dasgupta S."/>
            <person name="Kirsebom L.A."/>
        </authorList>
    </citation>
    <scope>NUCLEOTIDE SEQUENCE</scope>
    <source>
        <strain evidence="2">DSM 44615</strain>
    </source>
</reference>
<dbReference type="AlphaFoldDB" id="A0A9X2YVF6"/>
<dbReference type="SUPFAM" id="SSF53448">
    <property type="entry name" value="Nucleotide-diphospho-sugar transferases"/>
    <property type="match status" value="1"/>
</dbReference>
<dbReference type="EMBL" id="JACKSJ010000254">
    <property type="protein sequence ID" value="MCV7173811.1"/>
    <property type="molecule type" value="Genomic_DNA"/>
</dbReference>
<proteinExistence type="predicted"/>
<dbReference type="PANTHER" id="PTHR43685:SF2">
    <property type="entry name" value="GLYCOSYLTRANSFERASE 2-LIKE DOMAIN-CONTAINING PROTEIN"/>
    <property type="match status" value="1"/>
</dbReference>
<evidence type="ECO:0000313" key="3">
    <source>
        <dbReference type="Proteomes" id="UP001140293"/>
    </source>
</evidence>
<comment type="caution">
    <text evidence="2">The sequence shown here is derived from an EMBL/GenBank/DDBJ whole genome shotgun (WGS) entry which is preliminary data.</text>
</comment>
<protein>
    <submittedName>
        <fullName evidence="2">Glycosyltransferase family 2 protein</fullName>
    </submittedName>
</protein>
<evidence type="ECO:0000313" key="2">
    <source>
        <dbReference type="EMBL" id="MCV7173811.1"/>
    </source>
</evidence>
<gene>
    <name evidence="2" type="ORF">H7I41_28195</name>
</gene>
<accession>A0A9X2YVF6</accession>
<dbReference type="PANTHER" id="PTHR43685">
    <property type="entry name" value="GLYCOSYLTRANSFERASE"/>
    <property type="match status" value="1"/>
</dbReference>
<dbReference type="InterPro" id="IPR050834">
    <property type="entry name" value="Glycosyltransf_2"/>
</dbReference>